<keyword evidence="1" id="KW-1133">Transmembrane helix</keyword>
<feature type="transmembrane region" description="Helical" evidence="1">
    <location>
        <begin position="86"/>
        <end position="116"/>
    </location>
</feature>
<name>A0ABU0D5Z3_9BACI</name>
<evidence type="ECO:0000256" key="1">
    <source>
        <dbReference type="SAM" id="Phobius"/>
    </source>
</evidence>
<dbReference type="Pfam" id="PF13160">
    <property type="entry name" value="DUF3995"/>
    <property type="match status" value="1"/>
</dbReference>
<accession>A0ABU0D5Z3</accession>
<keyword evidence="1" id="KW-0812">Transmembrane</keyword>
<dbReference type="Proteomes" id="UP001232343">
    <property type="component" value="Unassembled WGS sequence"/>
</dbReference>
<feature type="transmembrane region" description="Helical" evidence="1">
    <location>
        <begin position="128"/>
        <end position="147"/>
    </location>
</feature>
<dbReference type="EMBL" id="JAUSUO010000006">
    <property type="protein sequence ID" value="MDQ0343783.1"/>
    <property type="molecule type" value="Genomic_DNA"/>
</dbReference>
<dbReference type="InterPro" id="IPR025058">
    <property type="entry name" value="DUF3995"/>
</dbReference>
<feature type="transmembrane region" description="Helical" evidence="1">
    <location>
        <begin position="7"/>
        <end position="28"/>
    </location>
</feature>
<feature type="transmembrane region" description="Helical" evidence="1">
    <location>
        <begin position="52"/>
        <end position="74"/>
    </location>
</feature>
<evidence type="ECO:0008006" key="4">
    <source>
        <dbReference type="Google" id="ProtNLM"/>
    </source>
</evidence>
<sequence length="163" mass="18569">MIQKKKLYIYSGFIWCVLFGVMSFYWALGGMAGVKSLGGSIYQHALKREATFIAIVWLTGFMKLGGGLFLLLLLKVWSIKVHRILYYIALFGGIFLVLYGLANFVSLSLAFTGLLSMQIEGYALKWRLFFWEPFWMLGGVLFILSSIKFNEEKNVSIVKGHKI</sequence>
<keyword evidence="1" id="KW-0472">Membrane</keyword>
<protein>
    <recommendedName>
        <fullName evidence="4">DUF3995 domain-containing protein</fullName>
    </recommendedName>
</protein>
<keyword evidence="3" id="KW-1185">Reference proteome</keyword>
<gene>
    <name evidence="2" type="ORF">J2S14_002618</name>
</gene>
<reference evidence="2 3" key="1">
    <citation type="submission" date="2023-07" db="EMBL/GenBank/DDBJ databases">
        <title>Genomic Encyclopedia of Type Strains, Phase IV (KMG-IV): sequencing the most valuable type-strain genomes for metagenomic binning, comparative biology and taxonomic classification.</title>
        <authorList>
            <person name="Goeker M."/>
        </authorList>
    </citation>
    <scope>NUCLEOTIDE SEQUENCE [LARGE SCALE GENOMIC DNA]</scope>
    <source>
        <strain evidence="2 3">DSM 27848</strain>
    </source>
</reference>
<evidence type="ECO:0000313" key="2">
    <source>
        <dbReference type="EMBL" id="MDQ0343783.1"/>
    </source>
</evidence>
<proteinExistence type="predicted"/>
<evidence type="ECO:0000313" key="3">
    <source>
        <dbReference type="Proteomes" id="UP001232343"/>
    </source>
</evidence>
<comment type="caution">
    <text evidence="2">The sequence shown here is derived from an EMBL/GenBank/DDBJ whole genome shotgun (WGS) entry which is preliminary data.</text>
</comment>
<organism evidence="2 3">
    <name type="scientific">Lederbergia wuyishanensis</name>
    <dbReference type="NCBI Taxonomy" id="1347903"/>
    <lineage>
        <taxon>Bacteria</taxon>
        <taxon>Bacillati</taxon>
        <taxon>Bacillota</taxon>
        <taxon>Bacilli</taxon>
        <taxon>Bacillales</taxon>
        <taxon>Bacillaceae</taxon>
        <taxon>Lederbergia</taxon>
    </lineage>
</organism>
<dbReference type="RefSeq" id="WP_244681968.1">
    <property type="nucleotide sequence ID" value="NZ_JALIRM010000009.1"/>
</dbReference>